<reference evidence="2 3" key="1">
    <citation type="submission" date="2017-08" db="EMBL/GenBank/DDBJ databases">
        <title>Infants hospitalized years apart are colonized by the same room-sourced microbial strains.</title>
        <authorList>
            <person name="Brooks B."/>
            <person name="Olm M.R."/>
            <person name="Firek B.A."/>
            <person name="Baker R."/>
            <person name="Thomas B.C."/>
            <person name="Morowitz M.J."/>
            <person name="Banfield J.F."/>
        </authorList>
    </citation>
    <scope>NUCLEOTIDE SEQUENCE [LARGE SCALE GENOMIC DNA]</scope>
    <source>
        <strain evidence="2">S2_003_000_R1_3</strain>
    </source>
</reference>
<keyword evidence="1" id="KW-0812">Transmembrane</keyword>
<organism evidence="2 3">
    <name type="scientific">Corynebacterium kroppenstedtii</name>
    <dbReference type="NCBI Taxonomy" id="161879"/>
    <lineage>
        <taxon>Bacteria</taxon>
        <taxon>Bacillati</taxon>
        <taxon>Actinomycetota</taxon>
        <taxon>Actinomycetes</taxon>
        <taxon>Mycobacteriales</taxon>
        <taxon>Corynebacteriaceae</taxon>
        <taxon>Corynebacterium</taxon>
    </lineage>
</organism>
<proteinExistence type="predicted"/>
<sequence>MAKQTKSPRPTELDRAQTTSLIVVLVVCVACAFIPYTAVKIIAAIVMISLVVGLGLRVWRDRSGRW</sequence>
<name>A0A2W5SPI1_9CORY</name>
<evidence type="ECO:0000313" key="2">
    <source>
        <dbReference type="EMBL" id="PZR05069.1"/>
    </source>
</evidence>
<feature type="transmembrane region" description="Helical" evidence="1">
    <location>
        <begin position="42"/>
        <end position="59"/>
    </location>
</feature>
<dbReference type="EMBL" id="QFRA01000009">
    <property type="protein sequence ID" value="PZR05069.1"/>
    <property type="molecule type" value="Genomic_DNA"/>
</dbReference>
<feature type="transmembrane region" description="Helical" evidence="1">
    <location>
        <begin position="20"/>
        <end position="36"/>
    </location>
</feature>
<comment type="caution">
    <text evidence="2">The sequence shown here is derived from an EMBL/GenBank/DDBJ whole genome shotgun (WGS) entry which is preliminary data.</text>
</comment>
<evidence type="ECO:0000313" key="3">
    <source>
        <dbReference type="Proteomes" id="UP000249432"/>
    </source>
</evidence>
<gene>
    <name evidence="2" type="ORF">DI525_05265</name>
</gene>
<dbReference type="RefSeq" id="WP_303734725.1">
    <property type="nucleotide sequence ID" value="NZ_CAKZHK010000008.1"/>
</dbReference>
<evidence type="ECO:0000256" key="1">
    <source>
        <dbReference type="SAM" id="Phobius"/>
    </source>
</evidence>
<accession>A0A2W5SPI1</accession>
<keyword evidence="1" id="KW-0472">Membrane</keyword>
<dbReference type="Proteomes" id="UP000249432">
    <property type="component" value="Unassembled WGS sequence"/>
</dbReference>
<dbReference type="AlphaFoldDB" id="A0A2W5SPI1"/>
<protein>
    <submittedName>
        <fullName evidence="2">Uncharacterized protein</fullName>
    </submittedName>
</protein>
<keyword evidence="1" id="KW-1133">Transmembrane helix</keyword>